<sequence>MTPHLHHRCVLALLASMILALCIGLLAWGPVVPRPVPHAPRFTALSTLLGAFVMCVTGWWGVRRAPAPAWSMFFVTVVLTGLMLAIHHWQHGVAVQVAVHLCTGWMWAALSAALLAERVRERWARVTLLAGFMLAAASAAHWLVGQLVDGQGDLRGQLLLQSLPLLLLAAGAVQLPGRWTGPRDWHVVLALHALALLVQALRGGVPQPLLWGAAAMWLAYRVGGVAPAMSLSHDDAGASSHASTSLTTSR</sequence>
<dbReference type="AlphaFoldDB" id="A0A2S5T383"/>
<dbReference type="Proteomes" id="UP000239406">
    <property type="component" value="Unassembled WGS sequence"/>
</dbReference>
<dbReference type="EMBL" id="PSNY01000013">
    <property type="protein sequence ID" value="PPE69358.1"/>
    <property type="molecule type" value="Genomic_DNA"/>
</dbReference>
<gene>
    <name evidence="1" type="ORF">C1702_12750</name>
</gene>
<organism evidence="1 2">
    <name type="scientific">Caldimonas thermodepolymerans</name>
    <dbReference type="NCBI Taxonomy" id="215580"/>
    <lineage>
        <taxon>Bacteria</taxon>
        <taxon>Pseudomonadati</taxon>
        <taxon>Pseudomonadota</taxon>
        <taxon>Betaproteobacteria</taxon>
        <taxon>Burkholderiales</taxon>
        <taxon>Sphaerotilaceae</taxon>
        <taxon>Caldimonas</taxon>
    </lineage>
</organism>
<dbReference type="RefSeq" id="WP_104358091.1">
    <property type="nucleotide sequence ID" value="NZ_CALFFA010000048.1"/>
</dbReference>
<keyword evidence="2" id="KW-1185">Reference proteome</keyword>
<reference evidence="1 2" key="1">
    <citation type="submission" date="2018-02" db="EMBL/GenBank/DDBJ databases">
        <title>Reclassifiation of [Polyangium] brachysporum DSM 7029 as Guopingzhaonella breviflexa gen. nov., sp. nov., a member of the family Comamonadaceae.</title>
        <authorList>
            <person name="Tang B."/>
        </authorList>
    </citation>
    <scope>NUCLEOTIDE SEQUENCE [LARGE SCALE GENOMIC DNA]</scope>
    <source>
        <strain evidence="1 2">DSM 15344</strain>
    </source>
</reference>
<evidence type="ECO:0000313" key="1">
    <source>
        <dbReference type="EMBL" id="PPE69358.1"/>
    </source>
</evidence>
<name>A0A2S5T383_9BURK</name>
<proteinExistence type="predicted"/>
<evidence type="ECO:0000313" key="2">
    <source>
        <dbReference type="Proteomes" id="UP000239406"/>
    </source>
</evidence>
<accession>A0A2S5T383</accession>
<comment type="caution">
    <text evidence="1">The sequence shown here is derived from an EMBL/GenBank/DDBJ whole genome shotgun (WGS) entry which is preliminary data.</text>
</comment>
<protein>
    <submittedName>
        <fullName evidence="1">Uncharacterized protein</fullName>
    </submittedName>
</protein>